<feature type="region of interest" description="Disordered" evidence="3">
    <location>
        <begin position="653"/>
        <end position="697"/>
    </location>
</feature>
<evidence type="ECO:0000256" key="2">
    <source>
        <dbReference type="ARBA" id="ARBA00023242"/>
    </source>
</evidence>
<dbReference type="GO" id="GO:0005634">
    <property type="term" value="C:nucleus"/>
    <property type="evidence" value="ECO:0007669"/>
    <property type="project" value="UniProtKB-SubCell"/>
</dbReference>
<dbReference type="Pfam" id="PF01612">
    <property type="entry name" value="DNA_pol_A_exo1"/>
    <property type="match status" value="1"/>
</dbReference>
<dbReference type="AlphaFoldDB" id="A0ABD3Q5K4"/>
<feature type="compositionally biased region" description="Basic and acidic residues" evidence="3">
    <location>
        <begin position="9"/>
        <end position="22"/>
    </location>
</feature>
<feature type="region of interest" description="Disordered" evidence="3">
    <location>
        <begin position="977"/>
        <end position="1015"/>
    </location>
</feature>
<feature type="compositionally biased region" description="Acidic residues" evidence="3">
    <location>
        <begin position="841"/>
        <end position="851"/>
    </location>
</feature>
<feature type="compositionally biased region" description="Low complexity" evidence="3">
    <location>
        <begin position="773"/>
        <end position="787"/>
    </location>
</feature>
<dbReference type="InterPro" id="IPR012337">
    <property type="entry name" value="RNaseH-like_sf"/>
</dbReference>
<feature type="compositionally biased region" description="Gly residues" evidence="3">
    <location>
        <begin position="1003"/>
        <end position="1015"/>
    </location>
</feature>
<organism evidence="5 6">
    <name type="scientific">Stephanodiscus triporus</name>
    <dbReference type="NCBI Taxonomy" id="2934178"/>
    <lineage>
        <taxon>Eukaryota</taxon>
        <taxon>Sar</taxon>
        <taxon>Stramenopiles</taxon>
        <taxon>Ochrophyta</taxon>
        <taxon>Bacillariophyta</taxon>
        <taxon>Coscinodiscophyceae</taxon>
        <taxon>Thalassiosirophycidae</taxon>
        <taxon>Stephanodiscales</taxon>
        <taxon>Stephanodiscaceae</taxon>
        <taxon>Stephanodiscus</taxon>
    </lineage>
</organism>
<feature type="region of interest" description="Disordered" evidence="3">
    <location>
        <begin position="841"/>
        <end position="871"/>
    </location>
</feature>
<evidence type="ECO:0000313" key="6">
    <source>
        <dbReference type="Proteomes" id="UP001530315"/>
    </source>
</evidence>
<dbReference type="Gene3D" id="3.30.420.10">
    <property type="entry name" value="Ribonuclease H-like superfamily/Ribonuclease H"/>
    <property type="match status" value="1"/>
</dbReference>
<feature type="region of interest" description="Disordered" evidence="3">
    <location>
        <begin position="936"/>
        <end position="958"/>
    </location>
</feature>
<dbReference type="InterPro" id="IPR010997">
    <property type="entry name" value="HRDC-like_sf"/>
</dbReference>
<feature type="region of interest" description="Disordered" evidence="3">
    <location>
        <begin position="233"/>
        <end position="256"/>
    </location>
</feature>
<feature type="region of interest" description="Disordered" evidence="3">
    <location>
        <begin position="41"/>
        <end position="64"/>
    </location>
</feature>
<dbReference type="SMART" id="SM00474">
    <property type="entry name" value="35EXOc"/>
    <property type="match status" value="1"/>
</dbReference>
<reference evidence="5 6" key="1">
    <citation type="submission" date="2024-10" db="EMBL/GenBank/DDBJ databases">
        <title>Updated reference genomes for cyclostephanoid diatoms.</title>
        <authorList>
            <person name="Roberts W.R."/>
            <person name="Alverson A.J."/>
        </authorList>
    </citation>
    <scope>NUCLEOTIDE SEQUENCE [LARGE SCALE GENOMIC DNA]</scope>
    <source>
        <strain evidence="5 6">AJA276-08</strain>
    </source>
</reference>
<proteinExistence type="predicted"/>
<feature type="compositionally biased region" description="Basic and acidic residues" evidence="3">
    <location>
        <begin position="665"/>
        <end position="675"/>
    </location>
</feature>
<dbReference type="FunFam" id="1.10.150.80:FF:000001">
    <property type="entry name" value="Putative exosome component 10"/>
    <property type="match status" value="1"/>
</dbReference>
<dbReference type="InterPro" id="IPR002121">
    <property type="entry name" value="HRDC_dom"/>
</dbReference>
<dbReference type="Pfam" id="PF00570">
    <property type="entry name" value="HRDC"/>
    <property type="match status" value="1"/>
</dbReference>
<evidence type="ECO:0000256" key="1">
    <source>
        <dbReference type="ARBA" id="ARBA00004123"/>
    </source>
</evidence>
<name>A0ABD3Q5K4_9STRA</name>
<keyword evidence="2" id="KW-0539">Nucleus</keyword>
<dbReference type="InterPro" id="IPR044876">
    <property type="entry name" value="HRDC_dom_sf"/>
</dbReference>
<evidence type="ECO:0000259" key="4">
    <source>
        <dbReference type="PROSITE" id="PS50967"/>
    </source>
</evidence>
<keyword evidence="6" id="KW-1185">Reference proteome</keyword>
<sequence length="1071" mass="115699">MASDANSAADRDEHNDVDERPSLPRLLASLALGARSVGSLPLARERKKNGGGDDRDNDDDDDDEFSFRMSLPEFAALNVEARRSLSSLLCRALDGVSRSHGDYDDDYDYDVRGDEDYEFDDPELWERCADACDALYDRVVSSSVLAPASGGGGVDDEALSAVADVSRLARRNAVGSHVRMMSALVDMEKPQDVYEGFVSRPVQNDRMTPFVPLIVHDDAKRMALDGGAYRREGHGLDRRDGSAGVGTAADDDANDMTRRKYSPDMIAPSYHIDHPYREEIESLEYRPWQIDVSEISSKSPEEIARDNNDAGSCDDGIWIATDEDLDALVARIYDYGDDDGGGGGGDEIREIALDLEAHSHRTFAGFVCLIQLSIRRPGRSSSSSSSSPSPSDVSTGDDFLIDALALRHSIPSRLGPILSDPNVVKVMHGADSDVPWLQRDFGCYVVNLFDTGRAARALGFPSAALAYLLRRYVGFDPDKSHQLGDWRRRPLPDDMRSYAVSDTRYLLDVYDMLRLELEGRSTMGGDVSIASVLDRSKRVCLIRYDKEPFRPTGYLTIMDGSRNGGRHGRATAGGRVTSDLSSQQEAALRSLYDWRDRTARREDESVQYVCPNAALLRIASNRPATVAALQRLVNPLPPLVMRRSQEILDAIKASTSSFPSPSGDATKDGAKDSPIKKATVASTLTVPAPTPSRSREMLSPILGSEALYQQAGWMSESDDDEGVPKFLDVDAANKGYSSTLYSSHSIKLSPPSLDVDSAAIEDEVGGTNKPSRRGAATDGLGTARAAGGTASIDEEIKVAKRSANFVHKEMTKLPEIGKAAKFGNGFSLIDLIRPIPQLEDVDFDRDQDDGDSAGGDEPANNDDASGDDIPEEDEMVIPKSMREIYNLSNANRRTGKEKSISKLLQIPEGGAKQIQTFKEDDILGAEAIIASRGGPGGYFGSSGGSKRQRTPPGKEGDIKLMIKMGWVKDKKDAESLAVVPGDPLPPEKEGRHHAQQQKKSNNAGGGSGKGGGGGVGGTLDYYSSMGVGVGAFDPNALPSKNPFFAGAAMSAASMLHGGESKGKAHKRNKKR</sequence>
<dbReference type="Proteomes" id="UP001530315">
    <property type="component" value="Unassembled WGS sequence"/>
</dbReference>
<dbReference type="PROSITE" id="PS50967">
    <property type="entry name" value="HRDC"/>
    <property type="match status" value="1"/>
</dbReference>
<dbReference type="InterPro" id="IPR036397">
    <property type="entry name" value="RNaseH_sf"/>
</dbReference>
<evidence type="ECO:0000256" key="3">
    <source>
        <dbReference type="SAM" id="MobiDB-lite"/>
    </source>
</evidence>
<feature type="compositionally biased region" description="Acidic residues" evidence="3">
    <location>
        <begin position="55"/>
        <end position="64"/>
    </location>
</feature>
<dbReference type="InterPro" id="IPR045092">
    <property type="entry name" value="Rrp6-like"/>
</dbReference>
<dbReference type="SMART" id="SM00341">
    <property type="entry name" value="HRDC"/>
    <property type="match status" value="1"/>
</dbReference>
<dbReference type="PANTHER" id="PTHR12124:SF47">
    <property type="entry name" value="EXOSOME COMPONENT 10"/>
    <property type="match status" value="1"/>
</dbReference>
<dbReference type="PANTHER" id="PTHR12124">
    <property type="entry name" value="POLYMYOSITIS/SCLERODERMA AUTOANTIGEN-RELATED"/>
    <property type="match status" value="1"/>
</dbReference>
<feature type="region of interest" description="Disordered" evidence="3">
    <location>
        <begin position="763"/>
        <end position="787"/>
    </location>
</feature>
<protein>
    <recommendedName>
        <fullName evidence="4">HRDC domain-containing protein</fullName>
    </recommendedName>
</protein>
<comment type="subcellular location">
    <subcellularLocation>
        <location evidence="1">Nucleus</location>
    </subcellularLocation>
</comment>
<feature type="region of interest" description="Disordered" evidence="3">
    <location>
        <begin position="558"/>
        <end position="580"/>
    </location>
</feature>
<dbReference type="EMBL" id="JALLAZ020000410">
    <property type="protein sequence ID" value="KAL3795819.1"/>
    <property type="molecule type" value="Genomic_DNA"/>
</dbReference>
<comment type="caution">
    <text evidence="5">The sequence shown here is derived from an EMBL/GenBank/DDBJ whole genome shotgun (WGS) entry which is preliminary data.</text>
</comment>
<dbReference type="Gene3D" id="1.10.150.80">
    <property type="entry name" value="HRDC domain"/>
    <property type="match status" value="1"/>
</dbReference>
<feature type="region of interest" description="Disordered" evidence="3">
    <location>
        <begin position="1"/>
        <end position="22"/>
    </location>
</feature>
<gene>
    <name evidence="5" type="ORF">ACHAW5_004769</name>
</gene>
<dbReference type="SUPFAM" id="SSF47819">
    <property type="entry name" value="HRDC-like"/>
    <property type="match status" value="1"/>
</dbReference>
<dbReference type="InterPro" id="IPR002562">
    <property type="entry name" value="3'-5'_exonuclease_dom"/>
</dbReference>
<dbReference type="SUPFAM" id="SSF53098">
    <property type="entry name" value="Ribonuclease H-like"/>
    <property type="match status" value="1"/>
</dbReference>
<accession>A0ABD3Q5K4</accession>
<evidence type="ECO:0000313" key="5">
    <source>
        <dbReference type="EMBL" id="KAL3795819.1"/>
    </source>
</evidence>
<feature type="domain" description="HRDC" evidence="4">
    <location>
        <begin position="581"/>
        <end position="661"/>
    </location>
</feature>